<dbReference type="Proteomes" id="UP000695022">
    <property type="component" value="Unplaced"/>
</dbReference>
<dbReference type="InterPro" id="IPR036236">
    <property type="entry name" value="Znf_C2H2_sf"/>
</dbReference>
<keyword evidence="2" id="KW-0677">Repeat</keyword>
<dbReference type="PANTHER" id="PTHR23057">
    <property type="entry name" value="JUXTAPOSED WITH ANOTHER ZINC FINGER PROTEIN 1"/>
    <property type="match status" value="1"/>
</dbReference>
<feature type="domain" description="C2H2-type" evidence="7">
    <location>
        <begin position="7"/>
        <end position="37"/>
    </location>
</feature>
<evidence type="ECO:0000256" key="6">
    <source>
        <dbReference type="SAM" id="MobiDB-lite"/>
    </source>
</evidence>
<evidence type="ECO:0000256" key="1">
    <source>
        <dbReference type="ARBA" id="ARBA00022723"/>
    </source>
</evidence>
<evidence type="ECO:0000256" key="3">
    <source>
        <dbReference type="ARBA" id="ARBA00022771"/>
    </source>
</evidence>
<dbReference type="PROSITE" id="PS00028">
    <property type="entry name" value="ZINC_FINGER_C2H2_1"/>
    <property type="match status" value="2"/>
</dbReference>
<keyword evidence="1" id="KW-0479">Metal-binding</keyword>
<evidence type="ECO:0000256" key="5">
    <source>
        <dbReference type="PROSITE-ProRule" id="PRU00042"/>
    </source>
</evidence>
<evidence type="ECO:0000313" key="9">
    <source>
        <dbReference type="RefSeq" id="XP_014672179.1"/>
    </source>
</evidence>
<dbReference type="InterPro" id="IPR051580">
    <property type="entry name" value="ZnF-Chromatin_assoc"/>
</dbReference>
<keyword evidence="4" id="KW-0862">Zinc</keyword>
<protein>
    <submittedName>
        <fullName evidence="9">Juxtaposed with another zinc finger protein 1-like isoform X1</fullName>
    </submittedName>
</protein>
<keyword evidence="3 5" id="KW-0863">Zinc-finger</keyword>
<feature type="compositionally biased region" description="Polar residues" evidence="6">
    <location>
        <begin position="89"/>
        <end position="107"/>
    </location>
</feature>
<evidence type="ECO:0000313" key="8">
    <source>
        <dbReference type="Proteomes" id="UP000695022"/>
    </source>
</evidence>
<sequence length="361" mass="38596">MAVFLLNICKFHGCGQIFSTLSELIQHIEDSHIDYDPKTIERKELQQPPSLPLSYVLRFFTDAARRENPDLTRSDQLRTAEWLRKQKQRTQSPSMSSVRSNCNTPTGSELDEEDVVSESDSNDSWTTQEEFSSELILSESRMLSVNQAKEEKPYVCPVPGCTKRYKNVNGIKYHAKNGHRKDLRVKKNFKCHCGKSYKSASGLRAHTVSTHSHQLPGSLQHVTAKTSSHSTFSGGATASSIVVSVASGASAAPSEAVGSMPSIASIVSSITTVAAQQQASAAINLMGGATVAGLGSAAAAAGQVHQVFGKNTTLQAVGSRIVTSVAPTVITTMPMGAPLTAVSHVSAFPVTGISLAIPQRQ</sequence>
<dbReference type="SMART" id="SM00355">
    <property type="entry name" value="ZnF_C2H2"/>
    <property type="match status" value="3"/>
</dbReference>
<gene>
    <name evidence="9" type="primary">LOC106812740</name>
</gene>
<dbReference type="Gene3D" id="3.30.160.60">
    <property type="entry name" value="Classic Zinc Finger"/>
    <property type="match status" value="2"/>
</dbReference>
<dbReference type="PROSITE" id="PS50157">
    <property type="entry name" value="ZINC_FINGER_C2H2_2"/>
    <property type="match status" value="2"/>
</dbReference>
<evidence type="ECO:0000256" key="2">
    <source>
        <dbReference type="ARBA" id="ARBA00022737"/>
    </source>
</evidence>
<reference evidence="9" key="1">
    <citation type="submission" date="2025-08" db="UniProtKB">
        <authorList>
            <consortium name="RefSeq"/>
        </authorList>
    </citation>
    <scope>IDENTIFICATION</scope>
</reference>
<feature type="compositionally biased region" description="Acidic residues" evidence="6">
    <location>
        <begin position="109"/>
        <end position="121"/>
    </location>
</feature>
<evidence type="ECO:0000259" key="7">
    <source>
        <dbReference type="PROSITE" id="PS50157"/>
    </source>
</evidence>
<proteinExistence type="predicted"/>
<accession>A0ABM1EJ08</accession>
<feature type="domain" description="C2H2-type" evidence="7">
    <location>
        <begin position="189"/>
        <end position="216"/>
    </location>
</feature>
<keyword evidence="8" id="KW-1185">Reference proteome</keyword>
<evidence type="ECO:0000256" key="4">
    <source>
        <dbReference type="ARBA" id="ARBA00022833"/>
    </source>
</evidence>
<dbReference type="InterPro" id="IPR013087">
    <property type="entry name" value="Znf_C2H2_type"/>
</dbReference>
<feature type="region of interest" description="Disordered" evidence="6">
    <location>
        <begin position="84"/>
        <end position="130"/>
    </location>
</feature>
<organism evidence="8 9">
    <name type="scientific">Priapulus caudatus</name>
    <name type="common">Priapulid worm</name>
    <dbReference type="NCBI Taxonomy" id="37621"/>
    <lineage>
        <taxon>Eukaryota</taxon>
        <taxon>Metazoa</taxon>
        <taxon>Ecdysozoa</taxon>
        <taxon>Scalidophora</taxon>
        <taxon>Priapulida</taxon>
        <taxon>Priapulimorpha</taxon>
        <taxon>Priapulimorphida</taxon>
        <taxon>Priapulidae</taxon>
        <taxon>Priapulus</taxon>
    </lineage>
</organism>
<dbReference type="RefSeq" id="XP_014672179.1">
    <property type="nucleotide sequence ID" value="XM_014816693.1"/>
</dbReference>
<dbReference type="GeneID" id="106812740"/>
<dbReference type="PANTHER" id="PTHR23057:SF0">
    <property type="entry name" value="JUXTAPOSED WITH ANOTHER ZINC FINGER PROTEIN 1"/>
    <property type="match status" value="1"/>
</dbReference>
<dbReference type="SUPFAM" id="SSF57667">
    <property type="entry name" value="beta-beta-alpha zinc fingers"/>
    <property type="match status" value="2"/>
</dbReference>
<name>A0ABM1EJ08_PRICU</name>